<evidence type="ECO:0000256" key="1">
    <source>
        <dbReference type="SAM" id="Phobius"/>
    </source>
</evidence>
<accession>A0ABR9J908</accession>
<dbReference type="Proteomes" id="UP000636579">
    <property type="component" value="Unassembled WGS sequence"/>
</dbReference>
<dbReference type="RefSeq" id="WP_192592315.1">
    <property type="nucleotide sequence ID" value="NZ_JADBEE010000002.1"/>
</dbReference>
<dbReference type="EMBL" id="JADBEE010000002">
    <property type="protein sequence ID" value="MBE1515481.1"/>
    <property type="molecule type" value="Genomic_DNA"/>
</dbReference>
<sequence length="156" mass="16090">MIDSCCTLAALMTQGWNGKETMHKESFTAAYLALAALLNVGVFCLAWDVFDVFGNAMPPTLSDTVIGASLASLLATAWASTPRVLKNSLRLSNMILGVIAASMTVPGEFALRSGVDGNYGAALVAVLGVALHLLLAASLATQSVVCMSGGAQRPDV</sequence>
<evidence type="ECO:0000313" key="2">
    <source>
        <dbReference type="EMBL" id="MBE1515481.1"/>
    </source>
</evidence>
<keyword evidence="1" id="KW-1133">Transmembrane helix</keyword>
<gene>
    <name evidence="2" type="ORF">H4W26_002273</name>
</gene>
<feature type="transmembrane region" description="Helical" evidence="1">
    <location>
        <begin position="91"/>
        <end position="111"/>
    </location>
</feature>
<organism evidence="2 3">
    <name type="scientific">Nesterenkonia halotolerans</name>
    <dbReference type="NCBI Taxonomy" id="225325"/>
    <lineage>
        <taxon>Bacteria</taxon>
        <taxon>Bacillati</taxon>
        <taxon>Actinomycetota</taxon>
        <taxon>Actinomycetes</taxon>
        <taxon>Micrococcales</taxon>
        <taxon>Micrococcaceae</taxon>
        <taxon>Nesterenkonia</taxon>
    </lineage>
</organism>
<reference evidence="2 3" key="1">
    <citation type="submission" date="2020-10" db="EMBL/GenBank/DDBJ databases">
        <title>Sequencing the genomes of 1000 actinobacteria strains.</title>
        <authorList>
            <person name="Klenk H.-P."/>
        </authorList>
    </citation>
    <scope>NUCLEOTIDE SEQUENCE [LARGE SCALE GENOMIC DNA]</scope>
    <source>
        <strain evidence="2 3">DSM 15474</strain>
    </source>
</reference>
<keyword evidence="1" id="KW-0812">Transmembrane</keyword>
<name>A0ABR9J908_9MICC</name>
<keyword evidence="1" id="KW-0472">Membrane</keyword>
<protein>
    <submittedName>
        <fullName evidence="2">Uncharacterized protein</fullName>
    </submittedName>
</protein>
<feature type="transmembrane region" description="Helical" evidence="1">
    <location>
        <begin position="117"/>
        <end position="140"/>
    </location>
</feature>
<feature type="transmembrane region" description="Helical" evidence="1">
    <location>
        <begin position="61"/>
        <end position="79"/>
    </location>
</feature>
<comment type="caution">
    <text evidence="2">The sequence shown here is derived from an EMBL/GenBank/DDBJ whole genome shotgun (WGS) entry which is preliminary data.</text>
</comment>
<evidence type="ECO:0000313" key="3">
    <source>
        <dbReference type="Proteomes" id="UP000636579"/>
    </source>
</evidence>
<feature type="transmembrane region" description="Helical" evidence="1">
    <location>
        <begin position="29"/>
        <end position="49"/>
    </location>
</feature>
<keyword evidence="3" id="KW-1185">Reference proteome</keyword>
<proteinExistence type="predicted"/>